<evidence type="ECO:0000259" key="2">
    <source>
        <dbReference type="PROSITE" id="PS51253"/>
    </source>
</evidence>
<dbReference type="PANTHER" id="PTHR19303:SF73">
    <property type="entry name" value="PROTEIN PDC2"/>
    <property type="match status" value="1"/>
</dbReference>
<dbReference type="Pfam" id="PF03184">
    <property type="entry name" value="DDE_1"/>
    <property type="match status" value="1"/>
</dbReference>
<keyword evidence="1" id="KW-0238">DNA-binding</keyword>
<evidence type="ECO:0000313" key="3">
    <source>
        <dbReference type="EMBL" id="KZT59276.1"/>
    </source>
</evidence>
<dbReference type="GO" id="GO:0005634">
    <property type="term" value="C:nucleus"/>
    <property type="evidence" value="ECO:0007669"/>
    <property type="project" value="TreeGrafter"/>
</dbReference>
<dbReference type="InterPro" id="IPR050863">
    <property type="entry name" value="CenT-Element_Derived"/>
</dbReference>
<dbReference type="Proteomes" id="UP000076842">
    <property type="component" value="Unassembled WGS sequence"/>
</dbReference>
<organism evidence="3 4">
    <name type="scientific">Calocera cornea HHB12733</name>
    <dbReference type="NCBI Taxonomy" id="1353952"/>
    <lineage>
        <taxon>Eukaryota</taxon>
        <taxon>Fungi</taxon>
        <taxon>Dikarya</taxon>
        <taxon>Basidiomycota</taxon>
        <taxon>Agaricomycotina</taxon>
        <taxon>Dacrymycetes</taxon>
        <taxon>Dacrymycetales</taxon>
        <taxon>Dacrymycetaceae</taxon>
        <taxon>Calocera</taxon>
    </lineage>
</organism>
<accession>A0A165HGM4</accession>
<dbReference type="EMBL" id="KV423942">
    <property type="protein sequence ID" value="KZT59276.1"/>
    <property type="molecule type" value="Genomic_DNA"/>
</dbReference>
<protein>
    <submittedName>
        <fullName evidence="3">DDE-domain-containing protein</fullName>
    </submittedName>
</protein>
<name>A0A165HGM4_9BASI</name>
<dbReference type="STRING" id="1353952.A0A165HGM4"/>
<dbReference type="InterPro" id="IPR004875">
    <property type="entry name" value="DDE_SF_endonuclease_dom"/>
</dbReference>
<sequence length="139" mass="15752">LSNGWLQHFKEQHNLKEWHFHGEAGLVPPADVNSAVQHLCTLTNQFAPEDIFNMDESGLNDRMPPDQGLASQQCSSMKGNKHWISLVFTANLTGMEHLPPMFIGHSFQPWCFKKKTSAQLGCDYHANKKVWMTGGLFQK</sequence>
<dbReference type="AlphaFoldDB" id="A0A165HGM4"/>
<keyword evidence="4" id="KW-1185">Reference proteome</keyword>
<feature type="non-terminal residue" evidence="3">
    <location>
        <position position="139"/>
    </location>
</feature>
<evidence type="ECO:0000256" key="1">
    <source>
        <dbReference type="ARBA" id="ARBA00023125"/>
    </source>
</evidence>
<dbReference type="InterPro" id="IPR006600">
    <property type="entry name" value="HTH_CenpB_DNA-bd_dom"/>
</dbReference>
<feature type="non-terminal residue" evidence="3">
    <location>
        <position position="1"/>
    </location>
</feature>
<evidence type="ECO:0000313" key="4">
    <source>
        <dbReference type="Proteomes" id="UP000076842"/>
    </source>
</evidence>
<proteinExistence type="predicted"/>
<dbReference type="PROSITE" id="PS51253">
    <property type="entry name" value="HTH_CENPB"/>
    <property type="match status" value="1"/>
</dbReference>
<dbReference type="GO" id="GO:0003677">
    <property type="term" value="F:DNA binding"/>
    <property type="evidence" value="ECO:0007669"/>
    <property type="project" value="UniProtKB-KW"/>
</dbReference>
<feature type="domain" description="HTH CENPB-type" evidence="2">
    <location>
        <begin position="1"/>
        <end position="19"/>
    </location>
</feature>
<dbReference type="InParanoid" id="A0A165HGM4"/>
<reference evidence="3 4" key="1">
    <citation type="journal article" date="2016" name="Mol. Biol. Evol.">
        <title>Comparative Genomics of Early-Diverging Mushroom-Forming Fungi Provides Insights into the Origins of Lignocellulose Decay Capabilities.</title>
        <authorList>
            <person name="Nagy L.G."/>
            <person name="Riley R."/>
            <person name="Tritt A."/>
            <person name="Adam C."/>
            <person name="Daum C."/>
            <person name="Floudas D."/>
            <person name="Sun H."/>
            <person name="Yadav J.S."/>
            <person name="Pangilinan J."/>
            <person name="Larsson K.H."/>
            <person name="Matsuura K."/>
            <person name="Barry K."/>
            <person name="Labutti K."/>
            <person name="Kuo R."/>
            <person name="Ohm R.A."/>
            <person name="Bhattacharya S.S."/>
            <person name="Shirouzu T."/>
            <person name="Yoshinaga Y."/>
            <person name="Martin F.M."/>
            <person name="Grigoriev I.V."/>
            <person name="Hibbett D.S."/>
        </authorList>
    </citation>
    <scope>NUCLEOTIDE SEQUENCE [LARGE SCALE GENOMIC DNA]</scope>
    <source>
        <strain evidence="3 4">HHB12733</strain>
    </source>
</reference>
<dbReference type="OrthoDB" id="162969at2759"/>
<dbReference type="PANTHER" id="PTHR19303">
    <property type="entry name" value="TRANSPOSON"/>
    <property type="match status" value="1"/>
</dbReference>
<gene>
    <name evidence="3" type="ORF">CALCODRAFT_406483</name>
</gene>